<organism evidence="2 3">
    <name type="scientific">Eiseniibacteriota bacterium</name>
    <dbReference type="NCBI Taxonomy" id="2212470"/>
    <lineage>
        <taxon>Bacteria</taxon>
        <taxon>Candidatus Eiseniibacteriota</taxon>
    </lineage>
</organism>
<reference evidence="2" key="1">
    <citation type="submission" date="2019-03" db="EMBL/GenBank/DDBJ databases">
        <title>Lake Tanganyika Metagenome-Assembled Genomes (MAGs).</title>
        <authorList>
            <person name="Tran P."/>
        </authorList>
    </citation>
    <scope>NUCLEOTIDE SEQUENCE</scope>
    <source>
        <strain evidence="2">M_DeepCast_400m_m2_100</strain>
    </source>
</reference>
<dbReference type="Proteomes" id="UP000748308">
    <property type="component" value="Unassembled WGS sequence"/>
</dbReference>
<evidence type="ECO:0000313" key="3">
    <source>
        <dbReference type="Proteomes" id="UP000748308"/>
    </source>
</evidence>
<accession>A0A937XCB7</accession>
<dbReference type="SUPFAM" id="SSF46785">
    <property type="entry name" value="Winged helix' DNA-binding domain"/>
    <property type="match status" value="1"/>
</dbReference>
<dbReference type="EMBL" id="VGIY01000176">
    <property type="protein sequence ID" value="MBM3317727.1"/>
    <property type="molecule type" value="Genomic_DNA"/>
</dbReference>
<proteinExistence type="predicted"/>
<dbReference type="InterPro" id="IPR025159">
    <property type="entry name" value="AbiEi_N"/>
</dbReference>
<evidence type="ECO:0000313" key="2">
    <source>
        <dbReference type="EMBL" id="MBM3317727.1"/>
    </source>
</evidence>
<name>A0A937XCB7_UNCEI</name>
<comment type="caution">
    <text evidence="2">The sequence shown here is derived from an EMBL/GenBank/DDBJ whole genome shotgun (WGS) entry which is preliminary data.</text>
</comment>
<dbReference type="Pfam" id="PF13338">
    <property type="entry name" value="AbiEi_4"/>
    <property type="match status" value="1"/>
</dbReference>
<protein>
    <submittedName>
        <fullName evidence="2">Type IV toxin-antitoxin system AbiEi family antitoxin domain-containing protein</fullName>
    </submittedName>
</protein>
<feature type="domain" description="AbiEi antitoxin N-terminal" evidence="1">
    <location>
        <begin position="23"/>
        <end position="75"/>
    </location>
</feature>
<dbReference type="Gene3D" id="3.90.56.20">
    <property type="entry name" value="replication protein C, winged helix domain"/>
    <property type="match status" value="1"/>
</dbReference>
<sequence length="296" mass="33315">MKSKQNAESGTVERNLSKNEARIILDLEWRGQGTVTLADLRDILGASDSYVRYLAHRLVKKGWLERLRPGLYQLVPASRGREGIADSNPLAAGAVLVEPYFFSFGTACTYHGLTEQVFAEVYIACQEWRHPEIIRGKRYFYVNVPPARYFGFKEVSVLGHPVRMATLDRALLDAIDRPRFAGGIGEVSRIVSRSIVKLSWDALVASASRYGSSALVQRLGYFLDLHHAEVPEAARAALVSMVRPGSKIQLGSRRRWGTSGKLVRPWNVTLNVPLEVLLSNVERRRRVFVRPRNDSR</sequence>
<evidence type="ECO:0000259" key="1">
    <source>
        <dbReference type="Pfam" id="PF13338"/>
    </source>
</evidence>
<gene>
    <name evidence="2" type="ORF">FJY75_07725</name>
</gene>
<dbReference type="InterPro" id="IPR036390">
    <property type="entry name" value="WH_DNA-bd_sf"/>
</dbReference>
<dbReference type="AlphaFoldDB" id="A0A937XCB7"/>